<dbReference type="Gene3D" id="3.40.50.300">
    <property type="entry name" value="P-loop containing nucleotide triphosphate hydrolases"/>
    <property type="match status" value="1"/>
</dbReference>
<gene>
    <name evidence="4" type="ORF">H9633_03305</name>
</gene>
<evidence type="ECO:0000256" key="2">
    <source>
        <dbReference type="ARBA" id="ARBA00023180"/>
    </source>
</evidence>
<reference evidence="4 5" key="1">
    <citation type="submission" date="2020-08" db="EMBL/GenBank/DDBJ databases">
        <title>A Genomic Blueprint of the Chicken Gut Microbiome.</title>
        <authorList>
            <person name="Gilroy R."/>
            <person name="Ravi A."/>
            <person name="Getino M."/>
            <person name="Pursley I."/>
            <person name="Horton D.L."/>
            <person name="Alikhan N.-F."/>
            <person name="Baker D."/>
            <person name="Gharbi K."/>
            <person name="Hall N."/>
            <person name="Watson M."/>
            <person name="Adriaenssens E.M."/>
            <person name="Foster-Nyarko E."/>
            <person name="Jarju S."/>
            <person name="Secka A."/>
            <person name="Antonio M."/>
            <person name="Oren A."/>
            <person name="Chaudhuri R."/>
            <person name="La Ragione R.M."/>
            <person name="Hildebrand F."/>
            <person name="Pallen M.J."/>
        </authorList>
    </citation>
    <scope>NUCLEOTIDE SEQUENCE [LARGE SCALE GENOMIC DNA]</scope>
    <source>
        <strain evidence="4 5">Re1</strain>
    </source>
</reference>
<dbReference type="Proteomes" id="UP000611521">
    <property type="component" value="Unassembled WGS sequence"/>
</dbReference>
<name>A0ABR8W2T6_9MICO</name>
<keyword evidence="1" id="KW-0808">Transferase</keyword>
<dbReference type="InterPro" id="IPR000863">
    <property type="entry name" value="Sulfotransferase_dom"/>
</dbReference>
<evidence type="ECO:0000313" key="5">
    <source>
        <dbReference type="Proteomes" id="UP000611521"/>
    </source>
</evidence>
<accession>A0ABR8W2T6</accession>
<dbReference type="EMBL" id="JACSPX010000001">
    <property type="protein sequence ID" value="MBD8011327.1"/>
    <property type="molecule type" value="Genomic_DNA"/>
</dbReference>
<keyword evidence="2" id="KW-0325">Glycoprotein</keyword>
<proteinExistence type="predicted"/>
<dbReference type="InterPro" id="IPR027417">
    <property type="entry name" value="P-loop_NTPase"/>
</dbReference>
<feature type="domain" description="Sulfotransferase" evidence="3">
    <location>
        <begin position="26"/>
        <end position="231"/>
    </location>
</feature>
<evidence type="ECO:0000259" key="3">
    <source>
        <dbReference type="Pfam" id="PF00685"/>
    </source>
</evidence>
<comment type="caution">
    <text evidence="4">The sequence shown here is derived from an EMBL/GenBank/DDBJ whole genome shotgun (WGS) entry which is preliminary data.</text>
</comment>
<evidence type="ECO:0000256" key="1">
    <source>
        <dbReference type="ARBA" id="ARBA00022679"/>
    </source>
</evidence>
<dbReference type="PANTHER" id="PTHR10605">
    <property type="entry name" value="HEPARAN SULFATE SULFOTRANSFERASE"/>
    <property type="match status" value="1"/>
</dbReference>
<dbReference type="SUPFAM" id="SSF52540">
    <property type="entry name" value="P-loop containing nucleoside triphosphate hydrolases"/>
    <property type="match status" value="1"/>
</dbReference>
<dbReference type="PANTHER" id="PTHR10605:SF56">
    <property type="entry name" value="BIFUNCTIONAL HEPARAN SULFATE N-DEACETYLASE_N-SULFOTRANSFERASE"/>
    <property type="match status" value="1"/>
</dbReference>
<evidence type="ECO:0000313" key="4">
    <source>
        <dbReference type="EMBL" id="MBD8011327.1"/>
    </source>
</evidence>
<keyword evidence="5" id="KW-1185">Reference proteome</keyword>
<dbReference type="Pfam" id="PF00685">
    <property type="entry name" value="Sulfotransfer_1"/>
    <property type="match status" value="1"/>
</dbReference>
<organism evidence="4 5">
    <name type="scientific">Microbacterium commune</name>
    <dbReference type="NCBI Taxonomy" id="2762219"/>
    <lineage>
        <taxon>Bacteria</taxon>
        <taxon>Bacillati</taxon>
        <taxon>Actinomycetota</taxon>
        <taxon>Actinomycetes</taxon>
        <taxon>Micrococcales</taxon>
        <taxon>Microbacteriaceae</taxon>
        <taxon>Microbacterium</taxon>
    </lineage>
</organism>
<sequence length="280" mass="32217">MRLRPLALKAIDSTASATAPLRMLPSFLIVGGQRCGTTSLFKTLAQHRSVARPFALKGVHYFDTHFDHTFNWYRGHFPLRLTSRLKRLAGPAPITGESSPFYGFHPLAPQRIAEALPGVRLILLMRDPVTRAYSAHSHEKARGFEDEDFITAIELEQQRIAGERERMIEDPSYVSFSLQHHAYVSRGRYIEQIQALEAAVGRDHLHLVDSHEFFTDPESTFADILRFLSLTPHSGIKFERHNARERNPLDGHLREDLLARFEETDQRLSQWWGRAPSWRR</sequence>
<dbReference type="InterPro" id="IPR037359">
    <property type="entry name" value="NST/OST"/>
</dbReference>
<protein>
    <submittedName>
        <fullName evidence="4">Sulfotransferase domain-containing protein</fullName>
    </submittedName>
</protein>